<keyword evidence="6 8" id="KW-1133">Transmembrane helix</keyword>
<keyword evidence="7 8" id="KW-0472">Membrane</keyword>
<dbReference type="SUPFAM" id="SSF103481">
    <property type="entry name" value="Multidrug resistance efflux transporter EmrE"/>
    <property type="match status" value="1"/>
</dbReference>
<feature type="transmembrane region" description="Helical" evidence="8">
    <location>
        <begin position="268"/>
        <end position="285"/>
    </location>
</feature>
<dbReference type="InterPro" id="IPR037185">
    <property type="entry name" value="EmrE-like"/>
</dbReference>
<feature type="transmembrane region" description="Helical" evidence="8">
    <location>
        <begin position="235"/>
        <end position="256"/>
    </location>
</feature>
<evidence type="ECO:0000256" key="5">
    <source>
        <dbReference type="ARBA" id="ARBA00022692"/>
    </source>
</evidence>
<organism evidence="9 10">
    <name type="scientific">Streptococcus urinalis 2285-97</name>
    <dbReference type="NCBI Taxonomy" id="764291"/>
    <lineage>
        <taxon>Bacteria</taxon>
        <taxon>Bacillati</taxon>
        <taxon>Bacillota</taxon>
        <taxon>Bacilli</taxon>
        <taxon>Lactobacillales</taxon>
        <taxon>Streptococcaceae</taxon>
        <taxon>Streptococcus</taxon>
    </lineage>
</organism>
<evidence type="ECO:0000256" key="6">
    <source>
        <dbReference type="ARBA" id="ARBA00022989"/>
    </source>
</evidence>
<feature type="transmembrane region" description="Helical" evidence="8">
    <location>
        <begin position="210"/>
        <end position="229"/>
    </location>
</feature>
<accession>G5KFM0</accession>
<protein>
    <submittedName>
        <fullName evidence="9">Sugar transport protein</fullName>
    </submittedName>
</protein>
<dbReference type="eggNOG" id="COG4975">
    <property type="taxonomic scope" value="Bacteria"/>
</dbReference>
<evidence type="ECO:0000256" key="8">
    <source>
        <dbReference type="SAM" id="Phobius"/>
    </source>
</evidence>
<feature type="transmembrane region" description="Helical" evidence="8">
    <location>
        <begin position="93"/>
        <end position="112"/>
    </location>
</feature>
<dbReference type="PANTHER" id="PTHR16119:SF17">
    <property type="entry name" value="TRANSMEMBRANE PROTEIN 144"/>
    <property type="match status" value="1"/>
</dbReference>
<reference evidence="9 10" key="1">
    <citation type="journal article" date="2014" name="Int. J. Syst. Evol. Microbiol.">
        <title>Phylogenomics and the dynamic genome evolution of the genus Streptococcus.</title>
        <authorList>
            <consortium name="The Broad Institute Genome Sequencing Platform"/>
            <person name="Richards V.P."/>
            <person name="Palmer S.R."/>
            <person name="Pavinski Bitar P.D."/>
            <person name="Qin X."/>
            <person name="Weinstock G.M."/>
            <person name="Highlander S.K."/>
            <person name="Town C.D."/>
            <person name="Burne R.A."/>
            <person name="Stanhope M.J."/>
        </authorList>
    </citation>
    <scope>NUCLEOTIDE SEQUENCE [LARGE SCALE GENOMIC DNA]</scope>
    <source>
        <strain evidence="9 10">2285-97</strain>
    </source>
</reference>
<dbReference type="GO" id="GO:0005886">
    <property type="term" value="C:plasma membrane"/>
    <property type="evidence" value="ECO:0007669"/>
    <property type="project" value="UniProtKB-SubCell"/>
</dbReference>
<keyword evidence="5 8" id="KW-0812">Transmembrane</keyword>
<sequence length="286" mass="30589">MSILLALLPAIGLGVLPLLLGKIGGKPINNILGFGFGSLIIGLIVQLFLAHDFTTGLSFWLPFLSGVAWIVGQGGQVTSFEVMGVSRTMPISTGLQLIGTSVLGVLFFGEWSGLSSKLFGFLAIAILILGAYLTTVNPEQKEDHSSSNLVSGVRILLLTSFGYWIFSVVPNMVNASAISIFFPQMLGIFTGAIVYAFVKDKVSFKSRESWLDGFVGLVFSLSSLVYIFSAQSNGSTLAFILSQLNVVISTLGAIFIMKEAKSSKQRRLTYIGLALIVLASVVTVFL</sequence>
<evidence type="ECO:0000256" key="7">
    <source>
        <dbReference type="ARBA" id="ARBA00023136"/>
    </source>
</evidence>
<keyword evidence="3" id="KW-0813">Transport</keyword>
<evidence type="ECO:0000313" key="10">
    <source>
        <dbReference type="Proteomes" id="UP000005388"/>
    </source>
</evidence>
<evidence type="ECO:0000256" key="4">
    <source>
        <dbReference type="ARBA" id="ARBA00022597"/>
    </source>
</evidence>
<keyword evidence="10" id="KW-1185">Reference proteome</keyword>
<gene>
    <name evidence="9" type="ORF">STRUR_1027</name>
</gene>
<dbReference type="PANTHER" id="PTHR16119">
    <property type="entry name" value="TRANSMEMBRANE PROTEIN 144"/>
    <property type="match status" value="1"/>
</dbReference>
<evidence type="ECO:0000256" key="2">
    <source>
        <dbReference type="ARBA" id="ARBA00006117"/>
    </source>
</evidence>
<feature type="transmembrane region" description="Helical" evidence="8">
    <location>
        <begin position="178"/>
        <end position="198"/>
    </location>
</feature>
<dbReference type="STRING" id="764291.STRUR_1027"/>
<dbReference type="Pfam" id="PF06800">
    <property type="entry name" value="Sugar_transport"/>
    <property type="match status" value="1"/>
</dbReference>
<dbReference type="GO" id="GO:0015144">
    <property type="term" value="F:carbohydrate transmembrane transporter activity"/>
    <property type="evidence" value="ECO:0007669"/>
    <property type="project" value="InterPro"/>
</dbReference>
<dbReference type="AlphaFoldDB" id="G5KFM0"/>
<comment type="caution">
    <text evidence="9">The sequence shown here is derived from an EMBL/GenBank/DDBJ whole genome shotgun (WGS) entry which is preliminary data.</text>
</comment>
<dbReference type="Proteomes" id="UP000005388">
    <property type="component" value="Unassembled WGS sequence"/>
</dbReference>
<feature type="transmembrane region" description="Helical" evidence="8">
    <location>
        <begin position="118"/>
        <end position="136"/>
    </location>
</feature>
<evidence type="ECO:0000256" key="1">
    <source>
        <dbReference type="ARBA" id="ARBA00004651"/>
    </source>
</evidence>
<keyword evidence="4 9" id="KW-0762">Sugar transport</keyword>
<dbReference type="EMBL" id="AEUZ02000001">
    <property type="protein sequence ID" value="EHJ56873.1"/>
    <property type="molecule type" value="Genomic_DNA"/>
</dbReference>
<feature type="transmembrane region" description="Helical" evidence="8">
    <location>
        <begin position="148"/>
        <end position="166"/>
    </location>
</feature>
<evidence type="ECO:0000313" key="9">
    <source>
        <dbReference type="EMBL" id="EHJ56873.1"/>
    </source>
</evidence>
<feature type="transmembrane region" description="Helical" evidence="8">
    <location>
        <begin position="31"/>
        <end position="50"/>
    </location>
</feature>
<dbReference type="CDD" id="cd23110">
    <property type="entry name" value="GRP"/>
    <property type="match status" value="1"/>
</dbReference>
<dbReference type="RefSeq" id="WP_006739613.1">
    <property type="nucleotide sequence ID" value="NZ_AEUZ02000001.1"/>
</dbReference>
<dbReference type="InterPro" id="IPR010651">
    <property type="entry name" value="Sugar_transport"/>
</dbReference>
<comment type="similarity">
    <text evidence="2">Belongs to the GRP transporter (TC 2.A.7.5) family.</text>
</comment>
<proteinExistence type="inferred from homology"/>
<name>G5KFM0_9STRE</name>
<evidence type="ECO:0000256" key="3">
    <source>
        <dbReference type="ARBA" id="ARBA00022448"/>
    </source>
</evidence>
<comment type="subcellular location">
    <subcellularLocation>
        <location evidence="1">Cell membrane</location>
        <topology evidence="1">Multi-pass membrane protein</topology>
    </subcellularLocation>
</comment>